<dbReference type="NCBIfam" id="TIGR03362">
    <property type="entry name" value="VI_chp_7"/>
    <property type="match status" value="1"/>
</dbReference>
<keyword evidence="4" id="KW-1185">Reference proteome</keyword>
<protein>
    <submittedName>
        <fullName evidence="3">Type VI secretion system protein TssA</fullName>
    </submittedName>
    <submittedName>
        <fullName evidence="2">Type VI secretion system protein VasJ</fullName>
    </submittedName>
</protein>
<dbReference type="RefSeq" id="WP_010562885.1">
    <property type="nucleotide sequence ID" value="NZ_LT629689.1"/>
</dbReference>
<evidence type="ECO:0000259" key="1">
    <source>
        <dbReference type="Pfam" id="PF06812"/>
    </source>
</evidence>
<dbReference type="OrthoDB" id="1522895at2"/>
<dbReference type="Proteomes" id="UP000317951">
    <property type="component" value="Unassembled WGS sequence"/>
</dbReference>
<feature type="domain" description="ImpA N-terminal" evidence="1">
    <location>
        <begin position="13"/>
        <end position="122"/>
    </location>
</feature>
<dbReference type="PANTHER" id="PTHR37024:SF3">
    <property type="entry name" value="TYPE VI SECRETION SYSTEM PROTEIN TSSA"/>
    <property type="match status" value="1"/>
</dbReference>
<proteinExistence type="predicted"/>
<dbReference type="AlphaFoldDB" id="A0A5C5QP52"/>
<organism evidence="3 5">
    <name type="scientific">Pseudomonas extremaustralis</name>
    <dbReference type="NCBI Taxonomy" id="359110"/>
    <lineage>
        <taxon>Bacteria</taxon>
        <taxon>Pseudomonadati</taxon>
        <taxon>Pseudomonadota</taxon>
        <taxon>Gammaproteobacteria</taxon>
        <taxon>Pseudomonadales</taxon>
        <taxon>Pseudomonadaceae</taxon>
        <taxon>Pseudomonas</taxon>
    </lineage>
</organism>
<dbReference type="InterPro" id="IPR017739">
    <property type="entry name" value="T6SS-assoc_VCA0119"/>
</dbReference>
<evidence type="ECO:0000313" key="4">
    <source>
        <dbReference type="Proteomes" id="UP000182858"/>
    </source>
</evidence>
<dbReference type="Pfam" id="PF16989">
    <property type="entry name" value="T6SS_VasJ"/>
    <property type="match status" value="1"/>
</dbReference>
<name>A0A5C5QP52_9PSED</name>
<accession>A0A5C5QP52</accession>
<dbReference type="Pfam" id="PF06812">
    <property type="entry name" value="ImpA_N"/>
    <property type="match status" value="1"/>
</dbReference>
<reference evidence="2 4" key="1">
    <citation type="submission" date="2016-10" db="EMBL/GenBank/DDBJ databases">
        <authorList>
            <person name="Varghese N."/>
            <person name="Submissions S."/>
        </authorList>
    </citation>
    <scope>NUCLEOTIDE SEQUENCE [LARGE SCALE GENOMIC DNA]</scope>
    <source>
        <strain evidence="2 4">DSM 17835</strain>
    </source>
</reference>
<evidence type="ECO:0000313" key="3">
    <source>
        <dbReference type="EMBL" id="TWS07372.1"/>
    </source>
</evidence>
<dbReference type="Proteomes" id="UP000182858">
    <property type="component" value="Chromosome I"/>
</dbReference>
<evidence type="ECO:0000313" key="5">
    <source>
        <dbReference type="Proteomes" id="UP000317951"/>
    </source>
</evidence>
<evidence type="ECO:0000313" key="2">
    <source>
        <dbReference type="EMBL" id="SDE97577.1"/>
    </source>
</evidence>
<gene>
    <name evidence="3" type="primary">tssA</name>
    <name evidence="3" type="ORF">FIV36_01100</name>
    <name evidence="2" type="ORF">SAMN05216591_1582</name>
</gene>
<sequence>MSCLDREVGSFAISLTHPAGTNPREGAAFSLAQIEVDKLNNIHAESGVDWQKVADACVKVLREEGKDFNAAVWLLCAWTTLQGVSGLANGVHIVREMLELYWETLTPPPARLRARRNQAEWMLEWLTAKLEGNFDAVPGEQLAGLLEDWDAIDSQWRDRDADGPSFFALRRRLSQLPVQASVEPIAAATQEVAPAVDAATVPATPVAHAPSAPLPPAVLAPIQPLGGLDSDEAIESAVNSVFASLTPLLGFCLESRTTLPLLFRLNRQSAWMTLEQAPPAQGCTTRLPPPSEAEHEAFSRLQSVGEPLDILRFCEGRLTSYPFWLDLNRASHAALSRLGSEAMTGAASLALETRHFLARLPSLVELTFADGQPFADGATRSWLEGLAPTASGGATDALQTLIDEVGRDAAEGRLNQALARLQSAVREAGSGRERFRLRAAQCQLLQRFDPRAQLGVALDVLLQEATGLGLDRWEPELVRPLLELALAQDDGGSRAMWAQQLAAMDLPAFWRLASPPAS</sequence>
<dbReference type="GeneID" id="78553075"/>
<dbReference type="EMBL" id="LT629689">
    <property type="protein sequence ID" value="SDE97577.1"/>
    <property type="molecule type" value="Genomic_DNA"/>
</dbReference>
<reference evidence="3 5" key="2">
    <citation type="submission" date="2019-06" db="EMBL/GenBank/DDBJ databases">
        <title>Pseudomonas bimorpha sp. nov. isolated from bovine raw milk and skim milk concentrate.</title>
        <authorList>
            <person name="Hofmann K."/>
            <person name="Huptas C."/>
            <person name="Doll E."/>
            <person name="Scherer S."/>
            <person name="Wenning M."/>
        </authorList>
    </citation>
    <scope>NUCLEOTIDE SEQUENCE [LARGE SCALE GENOMIC DNA]</scope>
    <source>
        <strain evidence="3 5">DSM 17835</strain>
    </source>
</reference>
<dbReference type="PANTHER" id="PTHR37024">
    <property type="entry name" value="TYPE VI SECRETION SYSTEM DUF2094 AND IMPA-RELATED DOMAIN PROTEIN"/>
    <property type="match status" value="1"/>
</dbReference>
<dbReference type="EMBL" id="VFET01000001">
    <property type="protein sequence ID" value="TWS07372.1"/>
    <property type="molecule type" value="Genomic_DNA"/>
</dbReference>
<dbReference type="InterPro" id="IPR010657">
    <property type="entry name" value="ImpA_N"/>
</dbReference>